<protein>
    <recommendedName>
        <fullName evidence="4">DUF3953 domain-containing protein</fullName>
    </recommendedName>
</protein>
<reference evidence="2" key="2">
    <citation type="submission" date="2020-09" db="EMBL/GenBank/DDBJ databases">
        <authorList>
            <person name="Sun Q."/>
            <person name="Zhou Y."/>
        </authorList>
    </citation>
    <scope>NUCLEOTIDE SEQUENCE</scope>
    <source>
        <strain evidence="2">CGMCC 1.16134</strain>
    </source>
</reference>
<feature type="transmembrane region" description="Helical" evidence="1">
    <location>
        <begin position="31"/>
        <end position="51"/>
    </location>
</feature>
<dbReference type="EMBL" id="BMKR01000034">
    <property type="protein sequence ID" value="GGG02826.1"/>
    <property type="molecule type" value="Genomic_DNA"/>
</dbReference>
<proteinExistence type="predicted"/>
<keyword evidence="1" id="KW-1133">Transmembrane helix</keyword>
<evidence type="ECO:0000256" key="1">
    <source>
        <dbReference type="SAM" id="Phobius"/>
    </source>
</evidence>
<organism evidence="2 3">
    <name type="scientific">Paenibacillus albidus</name>
    <dbReference type="NCBI Taxonomy" id="2041023"/>
    <lineage>
        <taxon>Bacteria</taxon>
        <taxon>Bacillati</taxon>
        <taxon>Bacillota</taxon>
        <taxon>Bacilli</taxon>
        <taxon>Bacillales</taxon>
        <taxon>Paenibacillaceae</taxon>
        <taxon>Paenibacillus</taxon>
    </lineage>
</organism>
<dbReference type="AlphaFoldDB" id="A0A917CYT9"/>
<gene>
    <name evidence="2" type="ORF">GCM10010912_54480</name>
</gene>
<evidence type="ECO:0000313" key="2">
    <source>
        <dbReference type="EMBL" id="GGG02826.1"/>
    </source>
</evidence>
<evidence type="ECO:0008006" key="4">
    <source>
        <dbReference type="Google" id="ProtNLM"/>
    </source>
</evidence>
<sequence length="53" mass="6048">MNSVIMAVSMIAISIMTLLLNRRVKYKSRRSLILAVLFVLYISMFIIIGSVKE</sequence>
<feature type="transmembrane region" description="Helical" evidence="1">
    <location>
        <begin position="6"/>
        <end position="24"/>
    </location>
</feature>
<keyword evidence="3" id="KW-1185">Reference proteome</keyword>
<keyword evidence="1" id="KW-0812">Transmembrane</keyword>
<keyword evidence="1" id="KW-0472">Membrane</keyword>
<comment type="caution">
    <text evidence="2">The sequence shown here is derived from an EMBL/GenBank/DDBJ whole genome shotgun (WGS) entry which is preliminary data.</text>
</comment>
<reference evidence="2" key="1">
    <citation type="journal article" date="2014" name="Int. J. Syst. Evol. Microbiol.">
        <title>Complete genome sequence of Corynebacterium casei LMG S-19264T (=DSM 44701T), isolated from a smear-ripened cheese.</title>
        <authorList>
            <consortium name="US DOE Joint Genome Institute (JGI-PGF)"/>
            <person name="Walter F."/>
            <person name="Albersmeier A."/>
            <person name="Kalinowski J."/>
            <person name="Ruckert C."/>
        </authorList>
    </citation>
    <scope>NUCLEOTIDE SEQUENCE</scope>
    <source>
        <strain evidence="2">CGMCC 1.16134</strain>
    </source>
</reference>
<accession>A0A917CYT9</accession>
<dbReference type="Proteomes" id="UP000637643">
    <property type="component" value="Unassembled WGS sequence"/>
</dbReference>
<evidence type="ECO:0000313" key="3">
    <source>
        <dbReference type="Proteomes" id="UP000637643"/>
    </source>
</evidence>
<name>A0A917CYT9_9BACL</name>